<dbReference type="KEGG" id="glt:GlitD10_0225"/>
<dbReference type="AlphaFoldDB" id="A0A1J0A9C7"/>
<dbReference type="Gene3D" id="3.40.50.1820">
    <property type="entry name" value="alpha/beta hydrolase"/>
    <property type="match status" value="1"/>
</dbReference>
<dbReference type="GO" id="GO:0016787">
    <property type="term" value="F:hydrolase activity"/>
    <property type="evidence" value="ECO:0007669"/>
    <property type="project" value="UniProtKB-KW"/>
</dbReference>
<dbReference type="OrthoDB" id="9808398at2"/>
<dbReference type="STRING" id="1188229.GlitD10_0225"/>
<protein>
    <submittedName>
        <fullName evidence="2">Hydrolase, alpha/beta fold family protein</fullName>
    </submittedName>
</protein>
<evidence type="ECO:0000259" key="1">
    <source>
        <dbReference type="Pfam" id="PF12697"/>
    </source>
</evidence>
<dbReference type="Pfam" id="PF12697">
    <property type="entry name" value="Abhydrolase_6"/>
    <property type="match status" value="1"/>
</dbReference>
<dbReference type="InterPro" id="IPR029058">
    <property type="entry name" value="AB_hydrolase_fold"/>
</dbReference>
<evidence type="ECO:0000313" key="2">
    <source>
        <dbReference type="EMBL" id="APB32526.1"/>
    </source>
</evidence>
<dbReference type="PRINTS" id="PR00111">
    <property type="entry name" value="ABHYDROLASE"/>
</dbReference>
<dbReference type="Proteomes" id="UP000180235">
    <property type="component" value="Chromosome"/>
</dbReference>
<dbReference type="EMBL" id="CP017675">
    <property type="protein sequence ID" value="APB32526.1"/>
    <property type="molecule type" value="Genomic_DNA"/>
</dbReference>
<evidence type="ECO:0000313" key="3">
    <source>
        <dbReference type="Proteomes" id="UP000180235"/>
    </source>
</evidence>
<organism evidence="2 3">
    <name type="scientific">Gloeomargarita lithophora Alchichica-D10</name>
    <dbReference type="NCBI Taxonomy" id="1188229"/>
    <lineage>
        <taxon>Bacteria</taxon>
        <taxon>Bacillati</taxon>
        <taxon>Cyanobacteriota</taxon>
        <taxon>Cyanophyceae</taxon>
        <taxon>Gloeomargaritales</taxon>
        <taxon>Gloeomargaritaceae</taxon>
        <taxon>Gloeomargarita</taxon>
    </lineage>
</organism>
<proteinExistence type="predicted"/>
<keyword evidence="3" id="KW-1185">Reference proteome</keyword>
<reference evidence="2 3" key="1">
    <citation type="submission" date="2016-10" db="EMBL/GenBank/DDBJ databases">
        <title>Description of Gloeomargarita lithophora gen. nov., sp. nov., a thylakoid-bearing basal-branching cyanobacterium with intracellular carbonates, and proposal for Gloeomargaritales ord. nov.</title>
        <authorList>
            <person name="Moreira D."/>
            <person name="Tavera R."/>
            <person name="Benzerara K."/>
            <person name="Skouri-Panet F."/>
            <person name="Couradeau E."/>
            <person name="Gerard E."/>
            <person name="Loussert C."/>
            <person name="Novelo E."/>
            <person name="Zivanovic Y."/>
            <person name="Lopez-Garcia P."/>
        </authorList>
    </citation>
    <scope>NUCLEOTIDE SEQUENCE [LARGE SCALE GENOMIC DNA]</scope>
    <source>
        <strain evidence="2 3">D10</strain>
    </source>
</reference>
<dbReference type="SUPFAM" id="SSF53474">
    <property type="entry name" value="alpha/beta-Hydrolases"/>
    <property type="match status" value="1"/>
</dbReference>
<dbReference type="InterPro" id="IPR000073">
    <property type="entry name" value="AB_hydrolase_1"/>
</dbReference>
<dbReference type="RefSeq" id="WP_071453253.1">
    <property type="nucleotide sequence ID" value="NZ_CP017675.1"/>
</dbReference>
<gene>
    <name evidence="2" type="ORF">GlitD10_0225</name>
</gene>
<feature type="domain" description="AB hydrolase-1" evidence="1">
    <location>
        <begin position="32"/>
        <end position="274"/>
    </location>
</feature>
<sequence>MTATRVDIHHQHRIWQGWRTHWVQAGSTGPAILLIHGFGASTAHWRYNLPDLARDHRVWAVDLLGFGRSEKPPVLYTGELWREQLRDLVTLVIGEPVVLVGNSLGGYAALCFGVDCPQWTQGVALLNCAGPVGEDSVRPNPLQQLLFQIPGVVELASAGLFLYMRNPQVIRRILQQVYKDPTNIDDELIQSIYEPAWDKGALGVFRAVFKSPPGRRLDQLMQALTSPLLLMWGTADPWMTVARAQKCNALVPHAQVEWLEAGHCPHDERPDLVNPLLRRWVQTAVKSHSNGGSPSIEPS</sequence>
<keyword evidence="2" id="KW-0378">Hydrolase</keyword>
<accession>A0A1J0A9C7</accession>
<dbReference type="PANTHER" id="PTHR46438">
    <property type="entry name" value="ALPHA/BETA-HYDROLASES SUPERFAMILY PROTEIN"/>
    <property type="match status" value="1"/>
</dbReference>
<dbReference type="PANTHER" id="PTHR46438:SF2">
    <property type="entry name" value="ALPHA_BETA-HYDROLASES SUPERFAMILY PROTEIN"/>
    <property type="match status" value="1"/>
</dbReference>
<name>A0A1J0A9C7_9CYAN</name>